<evidence type="ECO:0000256" key="1">
    <source>
        <dbReference type="SAM" id="SignalP"/>
    </source>
</evidence>
<feature type="chain" id="PRO_5009310375" evidence="1">
    <location>
        <begin position="17"/>
        <end position="104"/>
    </location>
</feature>
<protein>
    <submittedName>
        <fullName evidence="3">DUF2179 domain-containing protein</fullName>
    </submittedName>
</protein>
<keyword evidence="1" id="KW-0732">Signal</keyword>
<proteinExistence type="predicted"/>
<dbReference type="WBParaSite" id="EN70_8428">
    <property type="protein sequence ID" value="EN70_8428"/>
    <property type="gene ID" value="EN70_8428"/>
</dbReference>
<name>A0A1I7W0V9_LOALO</name>
<evidence type="ECO:0000313" key="2">
    <source>
        <dbReference type="Proteomes" id="UP000095285"/>
    </source>
</evidence>
<organism evidence="2 3">
    <name type="scientific">Loa loa</name>
    <name type="common">Eye worm</name>
    <name type="synonym">Filaria loa</name>
    <dbReference type="NCBI Taxonomy" id="7209"/>
    <lineage>
        <taxon>Eukaryota</taxon>
        <taxon>Metazoa</taxon>
        <taxon>Ecdysozoa</taxon>
        <taxon>Nematoda</taxon>
        <taxon>Chromadorea</taxon>
        <taxon>Rhabditida</taxon>
        <taxon>Spirurina</taxon>
        <taxon>Spiruromorpha</taxon>
        <taxon>Filarioidea</taxon>
        <taxon>Onchocercidae</taxon>
        <taxon>Loa</taxon>
    </lineage>
</organism>
<dbReference type="AlphaFoldDB" id="A0A1I7W0V9"/>
<sequence length="104" mass="11483">MLELVLSIIVVPGGDALLFPYARMRKHKLCCIDVSALEGYEGLLPVVVYSLSSQQLANSIDQEIKRLLGVKTLEFIVLFLRGGTPIKASLFDFKQPHISTTGLH</sequence>
<keyword evidence="2" id="KW-1185">Reference proteome</keyword>
<dbReference type="Proteomes" id="UP000095285">
    <property type="component" value="Unassembled WGS sequence"/>
</dbReference>
<reference evidence="3" key="2">
    <citation type="submission" date="2016-11" db="UniProtKB">
        <authorList>
            <consortium name="WormBaseParasite"/>
        </authorList>
    </citation>
    <scope>IDENTIFICATION</scope>
</reference>
<feature type="signal peptide" evidence="1">
    <location>
        <begin position="1"/>
        <end position="16"/>
    </location>
</feature>
<evidence type="ECO:0000313" key="3">
    <source>
        <dbReference type="WBParaSite" id="EN70_8428"/>
    </source>
</evidence>
<reference evidence="2" key="1">
    <citation type="submission" date="2012-04" db="EMBL/GenBank/DDBJ databases">
        <title>The Genome Sequence of Loa loa.</title>
        <authorList>
            <consortium name="The Broad Institute Genome Sequencing Platform"/>
            <consortium name="Broad Institute Genome Sequencing Center for Infectious Disease"/>
            <person name="Nutman T.B."/>
            <person name="Fink D.L."/>
            <person name="Russ C."/>
            <person name="Young S."/>
            <person name="Zeng Q."/>
            <person name="Gargeya S."/>
            <person name="Alvarado L."/>
            <person name="Berlin A."/>
            <person name="Chapman S.B."/>
            <person name="Chen Z."/>
            <person name="Freedman E."/>
            <person name="Gellesch M."/>
            <person name="Goldberg J."/>
            <person name="Griggs A."/>
            <person name="Gujja S."/>
            <person name="Heilman E.R."/>
            <person name="Heiman D."/>
            <person name="Howarth C."/>
            <person name="Mehta T."/>
            <person name="Neiman D."/>
            <person name="Pearson M."/>
            <person name="Roberts A."/>
            <person name="Saif S."/>
            <person name="Shea T."/>
            <person name="Shenoy N."/>
            <person name="Sisk P."/>
            <person name="Stolte C."/>
            <person name="Sykes S."/>
            <person name="White J."/>
            <person name="Yandava C."/>
            <person name="Haas B."/>
            <person name="Henn M.R."/>
            <person name="Nusbaum C."/>
            <person name="Birren B."/>
        </authorList>
    </citation>
    <scope>NUCLEOTIDE SEQUENCE [LARGE SCALE GENOMIC DNA]</scope>
</reference>
<accession>A0A1I7W0V9</accession>